<dbReference type="EMBL" id="SJST01000002">
    <property type="protein sequence ID" value="TCD15264.1"/>
    <property type="molecule type" value="Genomic_DNA"/>
</dbReference>
<comment type="caution">
    <text evidence="2">The sequence shown here is derived from an EMBL/GenBank/DDBJ whole genome shotgun (WGS) entry which is preliminary data.</text>
</comment>
<dbReference type="Gene3D" id="2.60.120.1290">
    <property type="match status" value="1"/>
</dbReference>
<proteinExistence type="predicted"/>
<protein>
    <recommendedName>
        <fullName evidence="4">Peptidase S8/S53 domain-containing protein</fullName>
    </recommendedName>
</protein>
<name>A0A4R0PIA8_9HYPH</name>
<evidence type="ECO:0000256" key="1">
    <source>
        <dbReference type="SAM" id="MobiDB-lite"/>
    </source>
</evidence>
<evidence type="ECO:0008006" key="4">
    <source>
        <dbReference type="Google" id="ProtNLM"/>
    </source>
</evidence>
<dbReference type="OrthoDB" id="8010691at2"/>
<organism evidence="2 3">
    <name type="scientific">Oricola cellulosilytica</name>
    <dbReference type="NCBI Taxonomy" id="1429082"/>
    <lineage>
        <taxon>Bacteria</taxon>
        <taxon>Pseudomonadati</taxon>
        <taxon>Pseudomonadota</taxon>
        <taxon>Alphaproteobacteria</taxon>
        <taxon>Hyphomicrobiales</taxon>
        <taxon>Ahrensiaceae</taxon>
        <taxon>Oricola</taxon>
    </lineage>
</organism>
<dbReference type="SUPFAM" id="SSF52743">
    <property type="entry name" value="Subtilisin-like"/>
    <property type="match status" value="1"/>
</dbReference>
<reference evidence="2 3" key="1">
    <citation type="journal article" date="2015" name="Antonie Van Leeuwenhoek">
        <title>Oricola cellulosilytica gen. nov., sp. nov., a cellulose-degrading bacterium of the family Phyllobacteriaceae isolated from surface seashore water, and emended descriptions of Mesorhizobium loti and Phyllobacterium myrsinacearum.</title>
        <authorList>
            <person name="Hameed A."/>
            <person name="Shahina M."/>
            <person name="Lai W.A."/>
            <person name="Lin S.Y."/>
            <person name="Young L.S."/>
            <person name="Liu Y.C."/>
            <person name="Hsu Y.H."/>
            <person name="Young C.C."/>
        </authorList>
    </citation>
    <scope>NUCLEOTIDE SEQUENCE [LARGE SCALE GENOMIC DNA]</scope>
    <source>
        <strain evidence="2 3">KCTC 52183</strain>
    </source>
</reference>
<dbReference type="GO" id="GO:0004252">
    <property type="term" value="F:serine-type endopeptidase activity"/>
    <property type="evidence" value="ECO:0007669"/>
    <property type="project" value="InterPro"/>
</dbReference>
<dbReference type="GO" id="GO:0006508">
    <property type="term" value="P:proteolysis"/>
    <property type="evidence" value="ECO:0007669"/>
    <property type="project" value="InterPro"/>
</dbReference>
<dbReference type="AlphaFoldDB" id="A0A4R0PIA8"/>
<keyword evidence="3" id="KW-1185">Reference proteome</keyword>
<gene>
    <name evidence="2" type="ORF">E0D97_06930</name>
</gene>
<dbReference type="InterPro" id="IPR036852">
    <property type="entry name" value="Peptidase_S8/S53_dom_sf"/>
</dbReference>
<feature type="region of interest" description="Disordered" evidence="1">
    <location>
        <begin position="706"/>
        <end position="734"/>
    </location>
</feature>
<dbReference type="Proteomes" id="UP000291301">
    <property type="component" value="Unassembled WGS sequence"/>
</dbReference>
<dbReference type="Gene3D" id="3.40.50.200">
    <property type="entry name" value="Peptidase S8/S53 domain"/>
    <property type="match status" value="1"/>
</dbReference>
<accession>A0A4R0PIA8</accession>
<dbReference type="RefSeq" id="WP_131567187.1">
    <property type="nucleotide sequence ID" value="NZ_JAINFK010000004.1"/>
</dbReference>
<sequence>MAEVEVSSPDQLFWDGYIDWHIHLREAEKPVRKASKHHVPVFLRLKQAGYEKFRENNDSDSVDPRHLMRILFDTNDVSRENDFKNLFQFESHELVFGSVEILPEPDTVAWPHEYCFFVYIDEAKLRHDTLLGKFIERFFHTLDVGIPVVLSKRLSERSVARPSSRSSGQLIGIVDDGIGFLNERFTRVAEGGVNAATIPGKRPLQTRFHALWIQARERPSPGLVSLGKELNFERINEYLSRTESEPELYAEINADVMEPDVRRATEFGFSHGTHVLDIAAGADPYARNSEIDKKMREIPILGVQLPSDAVSDTSGARFETYLVMGVRWILAMAERPLLAVARTSGVNKTESILRGPPAQVLINISMGVLAGPKNGTKFVEHQVCREVARRVNALGEGKIPDVRVTYAYGNNYRSNLVAALSVSPGGSQSAAGKAEIEWNVQPDDLTSSHIEIHRMNEDTIPSELQVGLETPDGSVIPPRSIPPGSYVALIQSGREIARIYHVPSRFLDEIAGQIIPTRGYYHVAIAPTASWTQNSVLAPAGRWKFSFGNVGSEAIELTLQVQRDDTAPGHVRLGRQSRLDHEHAYEWDDVTRDYTLPKGPISRKGTNSALTTVHPLVPEEIRKKIHFVGAVWRREEDREISPAHYTAQGDAWTGFTPTDSGVSETESGGHGIIANGTYSGSTQALSGTSAAAPQVVRRIALSSILGQPPIPQPTDGRITDPFYDVDGGRRVRKN</sequence>
<evidence type="ECO:0000313" key="2">
    <source>
        <dbReference type="EMBL" id="TCD15264.1"/>
    </source>
</evidence>
<evidence type="ECO:0000313" key="3">
    <source>
        <dbReference type="Proteomes" id="UP000291301"/>
    </source>
</evidence>